<name>A0ABS5ECF3_9PROT</name>
<evidence type="ECO:0000259" key="1">
    <source>
        <dbReference type="Pfam" id="PF14130"/>
    </source>
</evidence>
<accession>A0ABS5ECF3</accession>
<protein>
    <submittedName>
        <fullName evidence="2">DUF4297 domain-containing protein</fullName>
    </submittedName>
</protein>
<feature type="domain" description="CD-NTase associated protein 4-like DNA endonuclease" evidence="1">
    <location>
        <begin position="16"/>
        <end position="219"/>
    </location>
</feature>
<organism evidence="2 3">
    <name type="scientific">Neoroseomonas terrae</name>
    <dbReference type="NCBI Taxonomy" id="424799"/>
    <lineage>
        <taxon>Bacteria</taxon>
        <taxon>Pseudomonadati</taxon>
        <taxon>Pseudomonadota</taxon>
        <taxon>Alphaproteobacteria</taxon>
        <taxon>Acetobacterales</taxon>
        <taxon>Acetobacteraceae</taxon>
        <taxon>Neoroseomonas</taxon>
    </lineage>
</organism>
<proteinExistence type="predicted"/>
<evidence type="ECO:0000313" key="3">
    <source>
        <dbReference type="Proteomes" id="UP000698752"/>
    </source>
</evidence>
<dbReference type="InterPro" id="IPR025382">
    <property type="entry name" value="Cap4-like_endonuclease_dom"/>
</dbReference>
<dbReference type="Proteomes" id="UP000698752">
    <property type="component" value="Unassembled WGS sequence"/>
</dbReference>
<sequence length="361" mass="39795">MSSLSSVMLMAQPREKAGPRTGARFAFQVHASLAKLLELHQNGVDYRALFDHFDDLAILVGSNEPTSIEFIQIKGRETGPWKTAPLCKAEGANPRTTIGKMYHHTIAFADMLVATVFLTNAYFEFDLATGKLSSPDHAVLAYPDLGPKAKKAFAKALEQDFPSPRAPDESSIVRFERTRVPLPGYDTYLRGRLVEFLDEGAAGSVNAVYKTLITEVTAKTNDTTECAQLVELYANKSLCRDDLEKVFCEAQTRRNILDDWAVIDSELQAASRSSLDRIRLKTAVTLYQRNRSKRLPAIDELHSTLRAAAGVAACSLSKVLDMLGAAAELSAQVDPSFRAKYDDWTWEAALLVEAFDAVNGQ</sequence>
<gene>
    <name evidence="2" type="ORF">GXW78_03500</name>
</gene>
<dbReference type="EMBL" id="JAAEDI010000003">
    <property type="protein sequence ID" value="MBR0648712.1"/>
    <property type="molecule type" value="Genomic_DNA"/>
</dbReference>
<dbReference type="RefSeq" id="WP_211866079.1">
    <property type="nucleotide sequence ID" value="NZ_JAAEDI010000003.1"/>
</dbReference>
<reference evidence="3" key="1">
    <citation type="journal article" date="2021" name="Syst. Appl. Microbiol.">
        <title>Roseomonas hellenica sp. nov., isolated from roots of wild-growing Alkanna tinctoria.</title>
        <authorList>
            <person name="Rat A."/>
            <person name="Naranjo H.D."/>
            <person name="Lebbe L."/>
            <person name="Cnockaert M."/>
            <person name="Krigas N."/>
            <person name="Grigoriadou K."/>
            <person name="Maloupa E."/>
            <person name="Willems A."/>
        </authorList>
    </citation>
    <scope>NUCLEOTIDE SEQUENCE [LARGE SCALE GENOMIC DNA]</scope>
    <source>
        <strain evidence="3">LMG 31159</strain>
    </source>
</reference>
<comment type="caution">
    <text evidence="2">The sequence shown here is derived from an EMBL/GenBank/DDBJ whole genome shotgun (WGS) entry which is preliminary data.</text>
</comment>
<keyword evidence="3" id="KW-1185">Reference proteome</keyword>
<dbReference type="Pfam" id="PF14130">
    <property type="entry name" value="Cap4_nuclease"/>
    <property type="match status" value="1"/>
</dbReference>
<evidence type="ECO:0000313" key="2">
    <source>
        <dbReference type="EMBL" id="MBR0648712.1"/>
    </source>
</evidence>